<protein>
    <submittedName>
        <fullName evidence="1">Sulfotransferase domain-containing protein</fullName>
    </submittedName>
</protein>
<name>A0A7Z7MUB6_9PROT</name>
<dbReference type="PANTHER" id="PTHR36451">
    <property type="entry name" value="PAPS-DEPENDENT SULFOTRANSFERASE STF3"/>
    <property type="match status" value="1"/>
</dbReference>
<organism evidence="1 2">
    <name type="scientific">Sterolibacterium denitrificans</name>
    <dbReference type="NCBI Taxonomy" id="157592"/>
    <lineage>
        <taxon>Bacteria</taxon>
        <taxon>Pseudomonadati</taxon>
        <taxon>Pseudomonadota</taxon>
        <taxon>Betaproteobacteria</taxon>
        <taxon>Nitrosomonadales</taxon>
        <taxon>Sterolibacteriaceae</taxon>
        <taxon>Sterolibacterium</taxon>
    </lineage>
</organism>
<dbReference type="GO" id="GO:0016740">
    <property type="term" value="F:transferase activity"/>
    <property type="evidence" value="ECO:0007669"/>
    <property type="project" value="UniProtKB-KW"/>
</dbReference>
<dbReference type="AlphaFoldDB" id="A0A7Z7MUB6"/>
<dbReference type="EMBL" id="LT837803">
    <property type="protein sequence ID" value="SMB21946.1"/>
    <property type="molecule type" value="Genomic_DNA"/>
</dbReference>
<dbReference type="InterPro" id="IPR027417">
    <property type="entry name" value="P-loop_NTPase"/>
</dbReference>
<dbReference type="Pfam" id="PF13469">
    <property type="entry name" value="Sulfotransfer_3"/>
    <property type="match status" value="1"/>
</dbReference>
<proteinExistence type="predicted"/>
<dbReference type="InterPro" id="IPR052736">
    <property type="entry name" value="Stf3_sulfotransferase"/>
</dbReference>
<keyword evidence="2" id="KW-1185">Reference proteome</keyword>
<evidence type="ECO:0000313" key="2">
    <source>
        <dbReference type="Proteomes" id="UP000242886"/>
    </source>
</evidence>
<gene>
    <name evidence="1" type="ORF">SDENCHOL_10446</name>
</gene>
<dbReference type="Proteomes" id="UP000242886">
    <property type="component" value="Chromosome SDENCHOL"/>
</dbReference>
<reference evidence="1" key="1">
    <citation type="submission" date="2017-03" db="EMBL/GenBank/DDBJ databases">
        <authorList>
            <consortium name="AG Boll"/>
        </authorList>
    </citation>
    <scope>NUCLEOTIDE SEQUENCE [LARGE SCALE GENOMIC DNA]</scope>
    <source>
        <strain evidence="1">Chol</strain>
    </source>
</reference>
<dbReference type="Gene3D" id="3.40.50.300">
    <property type="entry name" value="P-loop containing nucleotide triphosphate hydrolases"/>
    <property type="match status" value="1"/>
</dbReference>
<dbReference type="PANTHER" id="PTHR36451:SF1">
    <property type="entry name" value="OMEGA-HYDROXY-BETA-DIHYDROMENAQUINONE-9 SULFOTRANSFERASE STF3"/>
    <property type="match status" value="1"/>
</dbReference>
<dbReference type="SUPFAM" id="SSF52540">
    <property type="entry name" value="P-loop containing nucleoside triphosphate hydrolases"/>
    <property type="match status" value="1"/>
</dbReference>
<dbReference type="RefSeq" id="WP_154715851.1">
    <property type="nucleotide sequence ID" value="NZ_LT837803.1"/>
</dbReference>
<sequence length="423" mass="47112">MTSATFSNPAFRPYRPKFIAALNGIGRLLEALGLRASLDAASLIAAARKKTGLQDFGDESFRSGLEILTRSLDTEAHLHPVGRLIMRQRLIGLLVVRLKAQQLFTRHPEIRQQPITAPLVIAGLQRTGTTMLHRLLAADPQLRAMRSFEAMNPIAEAYPAGAVDPRLKATRLAEKALRYMAPEFFAIHPVDADAPEEEILLLDYAFLSDVAESLADVPSYAAWLKRQDVTPAYEYMKSLLQLMQWQQGSKRRWILKTPAHLGHLDILLQVFPDAKIIQTHRDPARTAASYSSMMAHGHGVFTDTVDAHAVAAHWHRKNVAMVEAALQVRAAHPASFIDVSYYDVIEEPMAQVRRIYEFAGLALTPDAIAAMEATRRDNPQNKHGVHSYALEDFGLSLAQIRRDYGRYCEFFGIPEDDGKAASA</sequence>
<accession>A0A7Z7MUB6</accession>
<evidence type="ECO:0000313" key="1">
    <source>
        <dbReference type="EMBL" id="SMB21946.1"/>
    </source>
</evidence>